<dbReference type="Gene3D" id="3.60.10.10">
    <property type="entry name" value="Endonuclease/exonuclease/phosphatase"/>
    <property type="match status" value="1"/>
</dbReference>
<dbReference type="RefSeq" id="WP_117316998.1">
    <property type="nucleotide sequence ID" value="NZ_QQSW01000007.1"/>
</dbReference>
<comment type="caution">
    <text evidence="3">The sequence shown here is derived from an EMBL/GenBank/DDBJ whole genome shotgun (WGS) entry which is preliminary data.</text>
</comment>
<dbReference type="Pfam" id="PF03372">
    <property type="entry name" value="Exo_endo_phos"/>
    <property type="match status" value="1"/>
</dbReference>
<keyword evidence="1" id="KW-0732">Signal</keyword>
<evidence type="ECO:0000256" key="1">
    <source>
        <dbReference type="SAM" id="SignalP"/>
    </source>
</evidence>
<dbReference type="Proteomes" id="UP000294980">
    <property type="component" value="Unassembled WGS sequence"/>
</dbReference>
<dbReference type="NCBIfam" id="NF003840">
    <property type="entry name" value="PRK05421.1-2"/>
    <property type="match status" value="1"/>
</dbReference>
<accession>A0A4R2L3Y4</accession>
<dbReference type="NCBIfam" id="NF003842">
    <property type="entry name" value="PRK05421.1-4"/>
    <property type="match status" value="1"/>
</dbReference>
<sequence length="274" mass="29617">MRLFLLLMLSMTTSLAAYSDAWPGSTSADIETCRGAITRSAHSTSAPFLPRVFGLLSWNLHKGLDQGWERDLQWLGDSAHLMFLQEARPGARLDPLLKGLPYQYFAPGFSLAGSATGVMSASTAPSSLHCSLRSVEPWIGTPKATSVTLYAVGSQRRPLLAINLHGINLTIGTQVFRQQMQALDPLLIAHDGPVILGGDINAWSQSRLAALDALAARHGLHRVGFQPDLRSRIVGLAMDYIYLRGLDTVLAESLPVTSSDHNPLLLKLALPASD</sequence>
<organism evidence="3 4">
    <name type="scientific">Chromatocurvus halotolerans</name>
    <dbReference type="NCBI Taxonomy" id="1132028"/>
    <lineage>
        <taxon>Bacteria</taxon>
        <taxon>Pseudomonadati</taxon>
        <taxon>Pseudomonadota</taxon>
        <taxon>Gammaproteobacteria</taxon>
        <taxon>Cellvibrionales</taxon>
        <taxon>Halieaceae</taxon>
        <taxon>Chromatocurvus</taxon>
    </lineage>
</organism>
<feature type="domain" description="Endonuclease/exonuclease/phosphatase" evidence="2">
    <location>
        <begin position="56"/>
        <end position="261"/>
    </location>
</feature>
<protein>
    <recommendedName>
        <fullName evidence="2">Endonuclease/exonuclease/phosphatase domain-containing protein</fullName>
    </recommendedName>
</protein>
<proteinExistence type="predicted"/>
<dbReference type="SUPFAM" id="SSF56219">
    <property type="entry name" value="DNase I-like"/>
    <property type="match status" value="1"/>
</dbReference>
<dbReference type="EMBL" id="SLWX01000003">
    <property type="protein sequence ID" value="TCO77288.1"/>
    <property type="molecule type" value="Genomic_DNA"/>
</dbReference>
<dbReference type="InterPro" id="IPR036691">
    <property type="entry name" value="Endo/exonu/phosph_ase_sf"/>
</dbReference>
<dbReference type="GO" id="GO:0003824">
    <property type="term" value="F:catalytic activity"/>
    <property type="evidence" value="ECO:0007669"/>
    <property type="project" value="InterPro"/>
</dbReference>
<dbReference type="OrthoDB" id="9793162at2"/>
<reference evidence="3 4" key="1">
    <citation type="submission" date="2019-03" db="EMBL/GenBank/DDBJ databases">
        <title>Genomic Encyclopedia of Type Strains, Phase IV (KMG-IV): sequencing the most valuable type-strain genomes for metagenomic binning, comparative biology and taxonomic classification.</title>
        <authorList>
            <person name="Goeker M."/>
        </authorList>
    </citation>
    <scope>NUCLEOTIDE SEQUENCE [LARGE SCALE GENOMIC DNA]</scope>
    <source>
        <strain evidence="3 4">DSM 23344</strain>
    </source>
</reference>
<name>A0A4R2L3Y4_9GAMM</name>
<dbReference type="AlphaFoldDB" id="A0A4R2L3Y4"/>
<evidence type="ECO:0000313" key="3">
    <source>
        <dbReference type="EMBL" id="TCO77288.1"/>
    </source>
</evidence>
<evidence type="ECO:0000313" key="4">
    <source>
        <dbReference type="Proteomes" id="UP000294980"/>
    </source>
</evidence>
<feature type="chain" id="PRO_5020301618" description="Endonuclease/exonuclease/phosphatase domain-containing protein" evidence="1">
    <location>
        <begin position="17"/>
        <end position="274"/>
    </location>
</feature>
<gene>
    <name evidence="3" type="ORF">EV688_103304</name>
</gene>
<dbReference type="InterPro" id="IPR005135">
    <property type="entry name" value="Endo/exonuclease/phosphatase"/>
</dbReference>
<keyword evidence="4" id="KW-1185">Reference proteome</keyword>
<feature type="signal peptide" evidence="1">
    <location>
        <begin position="1"/>
        <end position="16"/>
    </location>
</feature>
<evidence type="ECO:0000259" key="2">
    <source>
        <dbReference type="Pfam" id="PF03372"/>
    </source>
</evidence>